<dbReference type="Proteomes" id="UP000231328">
    <property type="component" value="Unassembled WGS sequence"/>
</dbReference>
<sequence>AAPPRVRGSALYSDRFVMQPLFHIIHYFVCKMNGKSHFGLFFVQNLPKGRRLHFINTVGLLSSSRGIGQLKDEI</sequence>
<proteinExistence type="predicted"/>
<name>A0AAP8KMQ4_9ENTR</name>
<accession>A0AAP8KMQ4</accession>
<dbReference type="EMBL" id="NMVR01000033">
    <property type="protein sequence ID" value="PJG38192.1"/>
    <property type="molecule type" value="Genomic_DNA"/>
</dbReference>
<feature type="non-terminal residue" evidence="1">
    <location>
        <position position="1"/>
    </location>
</feature>
<comment type="caution">
    <text evidence="1">The sequence shown here is derived from an EMBL/GenBank/DDBJ whole genome shotgun (WGS) entry which is preliminary data.</text>
</comment>
<gene>
    <name evidence="1" type="ORF">CGZ54_17615</name>
</gene>
<evidence type="ECO:0000313" key="2">
    <source>
        <dbReference type="Proteomes" id="UP000231328"/>
    </source>
</evidence>
<evidence type="ECO:0000313" key="1">
    <source>
        <dbReference type="EMBL" id="PJG38192.1"/>
    </source>
</evidence>
<protein>
    <submittedName>
        <fullName evidence="1">Uncharacterized protein</fullName>
    </submittedName>
</protein>
<dbReference type="AlphaFoldDB" id="A0AAP8KMQ4"/>
<organism evidence="1 2">
    <name type="scientific">Enterobacter hormaechei</name>
    <dbReference type="NCBI Taxonomy" id="158836"/>
    <lineage>
        <taxon>Bacteria</taxon>
        <taxon>Pseudomonadati</taxon>
        <taxon>Pseudomonadota</taxon>
        <taxon>Gammaproteobacteria</taxon>
        <taxon>Enterobacterales</taxon>
        <taxon>Enterobacteriaceae</taxon>
        <taxon>Enterobacter</taxon>
        <taxon>Enterobacter cloacae complex</taxon>
    </lineage>
</organism>
<reference evidence="1 2" key="1">
    <citation type="submission" date="2017-07" db="EMBL/GenBank/DDBJ databases">
        <title>Draft genome sequence of Enterobacter cloacae ST128, a clinical strain coproducing KPC-2 and NDM-1 carbapenemases.</title>
        <authorList>
            <person name="Li X."/>
        </authorList>
    </citation>
    <scope>NUCLEOTIDE SEQUENCE [LARGE SCALE GENOMIC DNA]</scope>
    <source>
        <strain evidence="1 2">HBY</strain>
    </source>
</reference>